<reference evidence="1 2" key="1">
    <citation type="journal article" date="2019" name="Genome Biol. Evol.">
        <title>Insights into the evolution of the New World diploid cottons (Gossypium, subgenus Houzingenia) based on genome sequencing.</title>
        <authorList>
            <person name="Grover C.E."/>
            <person name="Arick M.A. 2nd"/>
            <person name="Thrash A."/>
            <person name="Conover J.L."/>
            <person name="Sanders W.S."/>
            <person name="Peterson D.G."/>
            <person name="Frelichowski J.E."/>
            <person name="Scheffler J.A."/>
            <person name="Scheffler B.E."/>
            <person name="Wendel J.F."/>
        </authorList>
    </citation>
    <scope>NUCLEOTIDE SEQUENCE [LARGE SCALE GENOMIC DNA]</scope>
    <source>
        <strain evidence="1">57</strain>
        <tissue evidence="1">Leaf</tissue>
    </source>
</reference>
<evidence type="ECO:0000313" key="2">
    <source>
        <dbReference type="Proteomes" id="UP000593573"/>
    </source>
</evidence>
<evidence type="ECO:0000313" key="1">
    <source>
        <dbReference type="EMBL" id="MBA0648743.1"/>
    </source>
</evidence>
<feature type="non-terminal residue" evidence="1">
    <location>
        <position position="176"/>
    </location>
</feature>
<dbReference type="AlphaFoldDB" id="A0A7J8UEB7"/>
<dbReference type="OrthoDB" id="10406885at2759"/>
<protein>
    <submittedName>
        <fullName evidence="1">Uncharacterized protein</fullName>
    </submittedName>
</protein>
<comment type="caution">
    <text evidence="1">The sequence shown here is derived from an EMBL/GenBank/DDBJ whole genome shotgun (WGS) entry which is preliminary data.</text>
</comment>
<organism evidence="1 2">
    <name type="scientific">Gossypium klotzschianum</name>
    <dbReference type="NCBI Taxonomy" id="34286"/>
    <lineage>
        <taxon>Eukaryota</taxon>
        <taxon>Viridiplantae</taxon>
        <taxon>Streptophyta</taxon>
        <taxon>Embryophyta</taxon>
        <taxon>Tracheophyta</taxon>
        <taxon>Spermatophyta</taxon>
        <taxon>Magnoliopsida</taxon>
        <taxon>eudicotyledons</taxon>
        <taxon>Gunneridae</taxon>
        <taxon>Pentapetalae</taxon>
        <taxon>rosids</taxon>
        <taxon>malvids</taxon>
        <taxon>Malvales</taxon>
        <taxon>Malvaceae</taxon>
        <taxon>Malvoideae</taxon>
        <taxon>Gossypium</taxon>
    </lineage>
</organism>
<keyword evidence="2" id="KW-1185">Reference proteome</keyword>
<dbReference type="Proteomes" id="UP000593573">
    <property type="component" value="Unassembled WGS sequence"/>
</dbReference>
<name>A0A7J8UEB7_9ROSI</name>
<sequence>MIILDDSVGLSTEKREVELAPWRVDFNQSWLLETIIALHESNAIGRVELYSKLDIIEEGHGELAFQAHLGPLGAPNLYEVPSTFARIHHSQLEPKVHENITDLLFGELDGDFNDVDHETGEPVHVGDIGQDILKYQPLTRILEVKFDRMRGLKFSNYPHITPGYTTPVVTHLGQLA</sequence>
<gene>
    <name evidence="1" type="ORF">Goklo_016407</name>
</gene>
<proteinExistence type="predicted"/>
<dbReference type="EMBL" id="JABFAB010000005">
    <property type="protein sequence ID" value="MBA0648743.1"/>
    <property type="molecule type" value="Genomic_DNA"/>
</dbReference>
<accession>A0A7J8UEB7</accession>